<keyword evidence="1" id="KW-0472">Membrane</keyword>
<organism evidence="2">
    <name type="scientific">Brachypodium distachyon</name>
    <name type="common">Purple false brome</name>
    <name type="synonym">Trachynia distachya</name>
    <dbReference type="NCBI Taxonomy" id="15368"/>
    <lineage>
        <taxon>Eukaryota</taxon>
        <taxon>Viridiplantae</taxon>
        <taxon>Streptophyta</taxon>
        <taxon>Embryophyta</taxon>
        <taxon>Tracheophyta</taxon>
        <taxon>Spermatophyta</taxon>
        <taxon>Magnoliopsida</taxon>
        <taxon>Liliopsida</taxon>
        <taxon>Poales</taxon>
        <taxon>Poaceae</taxon>
        <taxon>BOP clade</taxon>
        <taxon>Pooideae</taxon>
        <taxon>Stipodae</taxon>
        <taxon>Brachypodieae</taxon>
        <taxon>Brachypodium</taxon>
    </lineage>
</organism>
<evidence type="ECO:0000313" key="2">
    <source>
        <dbReference type="EMBL" id="KQK19621.1"/>
    </source>
</evidence>
<evidence type="ECO:0008006" key="5">
    <source>
        <dbReference type="Google" id="ProtNLM"/>
    </source>
</evidence>
<feature type="transmembrane region" description="Helical" evidence="1">
    <location>
        <begin position="47"/>
        <end position="70"/>
    </location>
</feature>
<reference evidence="2" key="2">
    <citation type="submission" date="2017-06" db="EMBL/GenBank/DDBJ databases">
        <title>WGS assembly of Brachypodium distachyon.</title>
        <authorList>
            <consortium name="The International Brachypodium Initiative"/>
            <person name="Lucas S."/>
            <person name="Harmon-Smith M."/>
            <person name="Lail K."/>
            <person name="Tice H."/>
            <person name="Grimwood J."/>
            <person name="Bruce D."/>
            <person name="Barry K."/>
            <person name="Shu S."/>
            <person name="Lindquist E."/>
            <person name="Wang M."/>
            <person name="Pitluck S."/>
            <person name="Vogel J.P."/>
            <person name="Garvin D.F."/>
            <person name="Mockler T.C."/>
            <person name="Schmutz J."/>
            <person name="Rokhsar D."/>
            <person name="Bevan M.W."/>
        </authorList>
    </citation>
    <scope>NUCLEOTIDE SEQUENCE</scope>
    <source>
        <strain evidence="2">Bd21</strain>
    </source>
</reference>
<name>I1H122_BRADI</name>
<keyword evidence="1" id="KW-1133">Transmembrane helix</keyword>
<sequence>MATCGSGQFTASVRGPKRYIQAVVAATLAVSAVAIVTSVVLSPARVLFSVTVAGASAAVPVPSGGLVLNFTLDAANPSRRAGVEYGSLTARLRLHSASHRAAGWAQTEVRQPMPLLQPPACSRSFPASAFFDRAFVALNFGGGRGPAGPRPAAEAVVVRAPPMSVLVAAQVRFKVGLAYSRPYDVEVIYSPSISPPAMSTAPPPLRRSLPLPS</sequence>
<dbReference type="OMA" id="GPKRYIQ"/>
<dbReference type="EnsemblPlants" id="KQK19621">
    <property type="protein sequence ID" value="KQK19621"/>
    <property type="gene ID" value="BRADI_1g49360v3"/>
</dbReference>
<dbReference type="PANTHER" id="PTHR36480">
    <property type="entry name" value="OS06G0118900 PROTEIN-RELATED"/>
    <property type="match status" value="1"/>
</dbReference>
<dbReference type="eggNOG" id="ENOG502R3KR">
    <property type="taxonomic scope" value="Eukaryota"/>
</dbReference>
<keyword evidence="4" id="KW-1185">Reference proteome</keyword>
<accession>I1H122</accession>
<keyword evidence="1" id="KW-0812">Transmembrane</keyword>
<dbReference type="AlphaFoldDB" id="I1H122"/>
<dbReference type="EMBL" id="CM000880">
    <property type="protein sequence ID" value="KQK19621.1"/>
    <property type="molecule type" value="Genomic_DNA"/>
</dbReference>
<reference evidence="2 3" key="1">
    <citation type="journal article" date="2010" name="Nature">
        <title>Genome sequencing and analysis of the model grass Brachypodium distachyon.</title>
        <authorList>
            <consortium name="International Brachypodium Initiative"/>
        </authorList>
    </citation>
    <scope>NUCLEOTIDE SEQUENCE [LARGE SCALE GENOMIC DNA]</scope>
    <source>
        <strain evidence="2 3">Bd21</strain>
    </source>
</reference>
<evidence type="ECO:0000313" key="4">
    <source>
        <dbReference type="Proteomes" id="UP000008810"/>
    </source>
</evidence>
<protein>
    <recommendedName>
        <fullName evidence="5">Late embryogenesis abundant protein LEA-2 subgroup domain-containing protein</fullName>
    </recommendedName>
</protein>
<gene>
    <name evidence="2" type="ORF">BRADI_1g49360v3</name>
</gene>
<proteinExistence type="predicted"/>
<dbReference type="OrthoDB" id="677015at2759"/>
<dbReference type="Proteomes" id="UP000008810">
    <property type="component" value="Chromosome 1"/>
</dbReference>
<reference evidence="3" key="3">
    <citation type="submission" date="2018-08" db="UniProtKB">
        <authorList>
            <consortium name="EnsemblPlants"/>
        </authorList>
    </citation>
    <scope>IDENTIFICATION</scope>
    <source>
        <strain evidence="3">cv. Bd21</strain>
    </source>
</reference>
<evidence type="ECO:0000256" key="1">
    <source>
        <dbReference type="SAM" id="Phobius"/>
    </source>
</evidence>
<dbReference type="HOGENOM" id="CLU_097698_2_0_1"/>
<dbReference type="InParanoid" id="I1H122"/>
<dbReference type="FunCoup" id="I1H122">
    <property type="interactions" value="1053"/>
</dbReference>
<dbReference type="PANTHER" id="PTHR36480:SF9">
    <property type="entry name" value="OS06G0121700 PROTEIN"/>
    <property type="match status" value="1"/>
</dbReference>
<feature type="transmembrane region" description="Helical" evidence="1">
    <location>
        <begin position="19"/>
        <end position="41"/>
    </location>
</feature>
<evidence type="ECO:0000313" key="3">
    <source>
        <dbReference type="EnsemblPlants" id="KQK19621"/>
    </source>
</evidence>
<dbReference type="Gramene" id="KQK19621">
    <property type="protein sequence ID" value="KQK19621"/>
    <property type="gene ID" value="BRADI_1g49360v3"/>
</dbReference>